<dbReference type="SUPFAM" id="SSF56655">
    <property type="entry name" value="Carbohydrate phosphatase"/>
    <property type="match status" value="1"/>
</dbReference>
<feature type="binding site" evidence="5">
    <location>
        <position position="162"/>
    </location>
    <ligand>
        <name>Mg(2+)</name>
        <dbReference type="ChEBI" id="CHEBI:18420"/>
        <label>1</label>
        <note>catalytic</note>
    </ligand>
</feature>
<evidence type="ECO:0000256" key="5">
    <source>
        <dbReference type="PIRSR" id="PIRSR600760-2"/>
    </source>
</evidence>
<feature type="binding site" evidence="5">
    <location>
        <position position="144"/>
    </location>
    <ligand>
        <name>Mg(2+)</name>
        <dbReference type="ChEBI" id="CHEBI:18420"/>
        <label>1</label>
        <note>catalytic</note>
    </ligand>
</feature>
<evidence type="ECO:0000313" key="7">
    <source>
        <dbReference type="EMBL" id="BCM87318.1"/>
    </source>
</evidence>
<dbReference type="AlphaFoldDB" id="A0A8H9C9K1"/>
<dbReference type="KEGG" id="mind:mvi_57790"/>
<evidence type="ECO:0000256" key="6">
    <source>
        <dbReference type="SAM" id="MobiDB-lite"/>
    </source>
</evidence>
<evidence type="ECO:0000256" key="2">
    <source>
        <dbReference type="ARBA" id="ARBA00022723"/>
    </source>
</evidence>
<dbReference type="PROSITE" id="PS00629">
    <property type="entry name" value="IMP_1"/>
    <property type="match status" value="1"/>
</dbReference>
<dbReference type="CDD" id="cd01638">
    <property type="entry name" value="CysQ"/>
    <property type="match status" value="1"/>
</dbReference>
<feature type="region of interest" description="Disordered" evidence="6">
    <location>
        <begin position="33"/>
        <end position="57"/>
    </location>
</feature>
<dbReference type="GO" id="GO:0006020">
    <property type="term" value="P:inositol metabolic process"/>
    <property type="evidence" value="ECO:0007669"/>
    <property type="project" value="TreeGrafter"/>
</dbReference>
<keyword evidence="3" id="KW-0378">Hydrolase</keyword>
<evidence type="ECO:0000256" key="3">
    <source>
        <dbReference type="ARBA" id="ARBA00022801"/>
    </source>
</evidence>
<dbReference type="PANTHER" id="PTHR20854:SF4">
    <property type="entry name" value="INOSITOL-1-MONOPHOSPHATASE-RELATED"/>
    <property type="match status" value="1"/>
</dbReference>
<name>A0A8H9C9K1_9HYPH</name>
<gene>
    <name evidence="7" type="ORF">mvi_57790</name>
</gene>
<dbReference type="Pfam" id="PF00459">
    <property type="entry name" value="Inositol_P"/>
    <property type="match status" value="1"/>
</dbReference>
<dbReference type="GO" id="GO:0007165">
    <property type="term" value="P:signal transduction"/>
    <property type="evidence" value="ECO:0007669"/>
    <property type="project" value="TreeGrafter"/>
</dbReference>
<dbReference type="GO" id="GO:0046872">
    <property type="term" value="F:metal ion binding"/>
    <property type="evidence" value="ECO:0007669"/>
    <property type="project" value="UniProtKB-KW"/>
</dbReference>
<dbReference type="InterPro" id="IPR000760">
    <property type="entry name" value="Inositol_monophosphatase-like"/>
</dbReference>
<organism evidence="7 8">
    <name type="scientific">Methylobacterium indicum</name>
    <dbReference type="NCBI Taxonomy" id="1775910"/>
    <lineage>
        <taxon>Bacteria</taxon>
        <taxon>Pseudomonadati</taxon>
        <taxon>Pseudomonadota</taxon>
        <taxon>Alphaproteobacteria</taxon>
        <taxon>Hyphomicrobiales</taxon>
        <taxon>Methylobacteriaceae</taxon>
        <taxon>Methylobacterium</taxon>
    </lineage>
</organism>
<feature type="binding site" evidence="5">
    <location>
        <position position="165"/>
    </location>
    <ligand>
        <name>Mg(2+)</name>
        <dbReference type="ChEBI" id="CHEBI:18420"/>
        <label>1</label>
        <note>catalytic</note>
    </ligand>
</feature>
<keyword evidence="4 5" id="KW-0460">Magnesium</keyword>
<dbReference type="EMBL" id="AP024145">
    <property type="protein sequence ID" value="BCM87318.1"/>
    <property type="molecule type" value="Genomic_DNA"/>
</dbReference>
<comment type="cofactor">
    <cofactor evidence="5">
        <name>Mg(2+)</name>
        <dbReference type="ChEBI" id="CHEBI:18420"/>
    </cofactor>
</comment>
<keyword evidence="2 5" id="KW-0479">Metal-binding</keyword>
<proteinExistence type="inferred from homology"/>
<protein>
    <recommendedName>
        <fullName evidence="9">Inositol monophosphatase</fullName>
    </recommendedName>
</protein>
<dbReference type="Gene3D" id="3.40.190.80">
    <property type="match status" value="1"/>
</dbReference>
<accession>A0A8H9C9K1</accession>
<evidence type="ECO:0000256" key="4">
    <source>
        <dbReference type="ARBA" id="ARBA00022842"/>
    </source>
</evidence>
<dbReference type="PROSITE" id="PS00630">
    <property type="entry name" value="IMP_2"/>
    <property type="match status" value="1"/>
</dbReference>
<comment type="similarity">
    <text evidence="1">Belongs to the inositol monophosphatase superfamily.</text>
</comment>
<dbReference type="PRINTS" id="PR00377">
    <property type="entry name" value="IMPHPHTASES"/>
</dbReference>
<dbReference type="Gene3D" id="3.30.540.10">
    <property type="entry name" value="Fructose-1,6-Bisphosphatase, subunit A, domain 1"/>
    <property type="match status" value="1"/>
</dbReference>
<dbReference type="GO" id="GO:0046854">
    <property type="term" value="P:phosphatidylinositol phosphate biosynthetic process"/>
    <property type="evidence" value="ECO:0007669"/>
    <property type="project" value="InterPro"/>
</dbReference>
<dbReference type="InterPro" id="IPR020550">
    <property type="entry name" value="Inositol_monophosphatase_CS"/>
</dbReference>
<feature type="binding site" evidence="5">
    <location>
        <position position="288"/>
    </location>
    <ligand>
        <name>Mg(2+)</name>
        <dbReference type="ChEBI" id="CHEBI:18420"/>
        <label>1</label>
        <note>catalytic</note>
    </ligand>
</feature>
<dbReference type="GO" id="GO:0008934">
    <property type="term" value="F:inositol monophosphate 1-phosphatase activity"/>
    <property type="evidence" value="ECO:0007669"/>
    <property type="project" value="TreeGrafter"/>
</dbReference>
<sequence>MLAGARNDGAASLRPTASSGVLVAPGGGAYNGGTDARLRSAGKPGAPLEPSRPTMTLPDDARAILPEGLLPKGLRPDEVLPKVRAIIHEAALLALPFFRQGERTTARVWNKSGGSPVTEADVTVDAFLKVRLSELLPGAAWLSEETRDDPVRLAHDLVWIVDPIDGTRAFLSGDPDWSIAVALLAHGEPVLGHVAAPVTATLYEAVAGQGATKDGVPIRVSAQAGVAGARVTGPKPMADRIERRLGLGETPGALVRLPRIPSLALRLVRVAEGLVDVGLVSSDARDWDLAGADLILREAGGSVVGLDGRPPVYNRREPIHGELIAVPGALRAEVLAGLG</sequence>
<dbReference type="Proteomes" id="UP000663508">
    <property type="component" value="Chromosome"/>
</dbReference>
<evidence type="ECO:0000313" key="8">
    <source>
        <dbReference type="Proteomes" id="UP000663508"/>
    </source>
</evidence>
<dbReference type="PANTHER" id="PTHR20854">
    <property type="entry name" value="INOSITOL MONOPHOSPHATASE"/>
    <property type="match status" value="1"/>
</dbReference>
<reference evidence="7" key="1">
    <citation type="submission" date="2020-11" db="EMBL/GenBank/DDBJ databases">
        <title>Complete genome sequence of a novel pathogenic Methylobacterium strain isolated from rice in Vietnam.</title>
        <authorList>
            <person name="Lai K."/>
            <person name="Okazaki S."/>
            <person name="Higashi K."/>
            <person name="Mori H."/>
            <person name="Toyoda A."/>
            <person name="Kurokawa K."/>
        </authorList>
    </citation>
    <scope>NUCLEOTIDE SEQUENCE</scope>
    <source>
        <strain evidence="7">VL1</strain>
    </source>
</reference>
<dbReference type="InterPro" id="IPR020583">
    <property type="entry name" value="Inositol_monoP_metal-BS"/>
</dbReference>
<feature type="binding site" evidence="5">
    <location>
        <position position="164"/>
    </location>
    <ligand>
        <name>Mg(2+)</name>
        <dbReference type="ChEBI" id="CHEBI:18420"/>
        <label>1</label>
        <note>catalytic</note>
    </ligand>
</feature>
<evidence type="ECO:0000256" key="1">
    <source>
        <dbReference type="ARBA" id="ARBA00009759"/>
    </source>
</evidence>
<evidence type="ECO:0008006" key="9">
    <source>
        <dbReference type="Google" id="ProtNLM"/>
    </source>
</evidence>